<feature type="non-terminal residue" evidence="1">
    <location>
        <position position="1"/>
    </location>
</feature>
<keyword evidence="2" id="KW-1185">Reference proteome</keyword>
<dbReference type="AlphaFoldDB" id="A0A212CE30"/>
<comment type="caution">
    <text evidence="1">The sequence shown here is derived from an EMBL/GenBank/DDBJ whole genome shotgun (WGS) entry which is preliminary data.</text>
</comment>
<accession>A0A212CE30</accession>
<reference evidence="1 2" key="1">
    <citation type="journal article" date="2018" name="Mol. Genet. Genomics">
        <title>The red deer Cervus elaphus genome CerEla1.0: sequencing, annotating, genes, and chromosomes.</title>
        <authorList>
            <person name="Bana N.A."/>
            <person name="Nyiri A."/>
            <person name="Nagy J."/>
            <person name="Frank K."/>
            <person name="Nagy T."/>
            <person name="Steger V."/>
            <person name="Schiller M."/>
            <person name="Lakatos P."/>
            <person name="Sugar L."/>
            <person name="Horn P."/>
            <person name="Barta E."/>
            <person name="Orosz L."/>
        </authorList>
    </citation>
    <scope>NUCLEOTIDE SEQUENCE [LARGE SCALE GENOMIC DNA]</scope>
    <source>
        <strain evidence="1">Hungarian</strain>
    </source>
</reference>
<gene>
    <name evidence="1" type="ORF">Celaphus_00016228</name>
</gene>
<name>A0A212CE30_CEREH</name>
<dbReference type="Proteomes" id="UP000242450">
    <property type="component" value="Chromosome 21"/>
</dbReference>
<proteinExistence type="predicted"/>
<evidence type="ECO:0000313" key="2">
    <source>
        <dbReference type="Proteomes" id="UP000242450"/>
    </source>
</evidence>
<sequence length="71" mass="7796">KPLELRPRLATLGTNASSELGARLLLWLQLSSKRSGLAQQESPKAEIHIEGFCFQGCPSLQSPEILEVLTH</sequence>
<evidence type="ECO:0000313" key="1">
    <source>
        <dbReference type="EMBL" id="OWK04247.1"/>
    </source>
</evidence>
<dbReference type="EMBL" id="MKHE01000021">
    <property type="protein sequence ID" value="OWK04247.1"/>
    <property type="molecule type" value="Genomic_DNA"/>
</dbReference>
<organism evidence="1 2">
    <name type="scientific">Cervus elaphus hippelaphus</name>
    <name type="common">European red deer</name>
    <dbReference type="NCBI Taxonomy" id="46360"/>
    <lineage>
        <taxon>Eukaryota</taxon>
        <taxon>Metazoa</taxon>
        <taxon>Chordata</taxon>
        <taxon>Craniata</taxon>
        <taxon>Vertebrata</taxon>
        <taxon>Euteleostomi</taxon>
        <taxon>Mammalia</taxon>
        <taxon>Eutheria</taxon>
        <taxon>Laurasiatheria</taxon>
        <taxon>Artiodactyla</taxon>
        <taxon>Ruminantia</taxon>
        <taxon>Pecora</taxon>
        <taxon>Cervidae</taxon>
        <taxon>Cervinae</taxon>
        <taxon>Cervus</taxon>
    </lineage>
</organism>
<protein>
    <submittedName>
        <fullName evidence="1">Uncharacterized protein</fullName>
    </submittedName>
</protein>